<name>A0A2R6S1L0_ACTCC</name>
<keyword evidence="2" id="KW-0695">RNA-directed DNA polymerase</keyword>
<dbReference type="Proteomes" id="UP000241394">
    <property type="component" value="Chromosome LG1"/>
</dbReference>
<keyword evidence="2" id="KW-0808">Transferase</keyword>
<organism evidence="2 3">
    <name type="scientific">Actinidia chinensis var. chinensis</name>
    <name type="common">Chinese soft-hair kiwi</name>
    <dbReference type="NCBI Taxonomy" id="1590841"/>
    <lineage>
        <taxon>Eukaryota</taxon>
        <taxon>Viridiplantae</taxon>
        <taxon>Streptophyta</taxon>
        <taxon>Embryophyta</taxon>
        <taxon>Tracheophyta</taxon>
        <taxon>Spermatophyta</taxon>
        <taxon>Magnoliopsida</taxon>
        <taxon>eudicotyledons</taxon>
        <taxon>Gunneridae</taxon>
        <taxon>Pentapetalae</taxon>
        <taxon>asterids</taxon>
        <taxon>Ericales</taxon>
        <taxon>Actinidiaceae</taxon>
        <taxon>Actinidia</taxon>
    </lineage>
</organism>
<dbReference type="AlphaFoldDB" id="A0A2R6S1L0"/>
<proteinExistence type="predicted"/>
<reference evidence="3" key="2">
    <citation type="journal article" date="2018" name="BMC Genomics">
        <title>A manually annotated Actinidia chinensis var. chinensis (kiwifruit) genome highlights the challenges associated with draft genomes and gene prediction in plants.</title>
        <authorList>
            <person name="Pilkington S.M."/>
            <person name="Crowhurst R."/>
            <person name="Hilario E."/>
            <person name="Nardozza S."/>
            <person name="Fraser L."/>
            <person name="Peng Y."/>
            <person name="Gunaseelan K."/>
            <person name="Simpson R."/>
            <person name="Tahir J."/>
            <person name="Deroles S.C."/>
            <person name="Templeton K."/>
            <person name="Luo Z."/>
            <person name="Davy M."/>
            <person name="Cheng C."/>
            <person name="McNeilage M."/>
            <person name="Scaglione D."/>
            <person name="Liu Y."/>
            <person name="Zhang Q."/>
            <person name="Datson P."/>
            <person name="De Silva N."/>
            <person name="Gardiner S.E."/>
            <person name="Bassett H."/>
            <person name="Chagne D."/>
            <person name="McCallum J."/>
            <person name="Dzierzon H."/>
            <person name="Deng C."/>
            <person name="Wang Y.Y."/>
            <person name="Barron L."/>
            <person name="Manako K."/>
            <person name="Bowen J."/>
            <person name="Foster T.M."/>
            <person name="Erridge Z.A."/>
            <person name="Tiffin H."/>
            <person name="Waite C.N."/>
            <person name="Davies K.M."/>
            <person name="Grierson E.P."/>
            <person name="Laing W.A."/>
            <person name="Kirk R."/>
            <person name="Chen X."/>
            <person name="Wood M."/>
            <person name="Montefiori M."/>
            <person name="Brummell D.A."/>
            <person name="Schwinn K.E."/>
            <person name="Catanach A."/>
            <person name="Fullerton C."/>
            <person name="Li D."/>
            <person name="Meiyalaghan S."/>
            <person name="Nieuwenhuizen N."/>
            <person name="Read N."/>
            <person name="Prakash R."/>
            <person name="Hunter D."/>
            <person name="Zhang H."/>
            <person name="McKenzie M."/>
            <person name="Knabel M."/>
            <person name="Harris A."/>
            <person name="Allan A.C."/>
            <person name="Gleave A."/>
            <person name="Chen A."/>
            <person name="Janssen B.J."/>
            <person name="Plunkett B."/>
            <person name="Ampomah-Dwamena C."/>
            <person name="Voogd C."/>
            <person name="Leif D."/>
            <person name="Lafferty D."/>
            <person name="Souleyre E.J.F."/>
            <person name="Varkonyi-Gasic E."/>
            <person name="Gambi F."/>
            <person name="Hanley J."/>
            <person name="Yao J.L."/>
            <person name="Cheung J."/>
            <person name="David K.M."/>
            <person name="Warren B."/>
            <person name="Marsh K."/>
            <person name="Snowden K.C."/>
            <person name="Lin-Wang K."/>
            <person name="Brian L."/>
            <person name="Martinez-Sanchez M."/>
            <person name="Wang M."/>
            <person name="Ileperuma N."/>
            <person name="Macnee N."/>
            <person name="Campin R."/>
            <person name="McAtee P."/>
            <person name="Drummond R.S.M."/>
            <person name="Espley R.V."/>
            <person name="Ireland H.S."/>
            <person name="Wu R."/>
            <person name="Atkinson R.G."/>
            <person name="Karunairetnam S."/>
            <person name="Bulley S."/>
            <person name="Chunkath S."/>
            <person name="Hanley Z."/>
            <person name="Storey R."/>
            <person name="Thrimawithana A.H."/>
            <person name="Thomson S."/>
            <person name="David C."/>
            <person name="Testolin R."/>
            <person name="Huang H."/>
            <person name="Hellens R.P."/>
            <person name="Schaffer R.J."/>
        </authorList>
    </citation>
    <scope>NUCLEOTIDE SEQUENCE [LARGE SCALE GENOMIC DNA]</scope>
    <source>
        <strain evidence="3">cv. Red5</strain>
    </source>
</reference>
<evidence type="ECO:0000313" key="2">
    <source>
        <dbReference type="EMBL" id="PSS36171.1"/>
    </source>
</evidence>
<dbReference type="PANTHER" id="PTHR33116:SF78">
    <property type="entry name" value="OS12G0587133 PROTEIN"/>
    <property type="match status" value="1"/>
</dbReference>
<dbReference type="InParanoid" id="A0A2R6S1L0"/>
<dbReference type="OrthoDB" id="1740028at2759"/>
<dbReference type="InterPro" id="IPR026960">
    <property type="entry name" value="RVT-Znf"/>
</dbReference>
<protein>
    <submittedName>
        <fullName evidence="2">Reverse transcriptase zinc-binding domain protein</fullName>
    </submittedName>
</protein>
<dbReference type="Gramene" id="PSS36171">
    <property type="protein sequence ID" value="PSS36171"/>
    <property type="gene ID" value="CEY00_Acc00713"/>
</dbReference>
<dbReference type="EMBL" id="NKQK01000001">
    <property type="protein sequence ID" value="PSS36171.1"/>
    <property type="molecule type" value="Genomic_DNA"/>
</dbReference>
<dbReference type="PANTHER" id="PTHR33116">
    <property type="entry name" value="REVERSE TRANSCRIPTASE ZINC-BINDING DOMAIN-CONTAINING PROTEIN-RELATED-RELATED"/>
    <property type="match status" value="1"/>
</dbReference>
<feature type="domain" description="Reverse transcriptase zinc-binding" evidence="1">
    <location>
        <begin position="2"/>
        <end position="55"/>
    </location>
</feature>
<evidence type="ECO:0000313" key="3">
    <source>
        <dbReference type="Proteomes" id="UP000241394"/>
    </source>
</evidence>
<dbReference type="Pfam" id="PF13966">
    <property type="entry name" value="zf-RVT"/>
    <property type="match status" value="1"/>
</dbReference>
<gene>
    <name evidence="2" type="ORF">CEY00_Acc00713</name>
</gene>
<dbReference type="GO" id="GO:0003964">
    <property type="term" value="F:RNA-directed DNA polymerase activity"/>
    <property type="evidence" value="ECO:0007669"/>
    <property type="project" value="UniProtKB-KW"/>
</dbReference>
<sequence>MPKHSFILWLSLKEKLLTRDRIAEHIEDTSCALCGYTMESLDHLFFGCPTVSQVWVEVKAWLGFTRALNTLKAAVKLTIKDVRGTGVQAIFKRVGIACTVYCIWKHRNIRIFEGKISHPSSIIRDIKMQVYRSLHGFFPNFKEL</sequence>
<keyword evidence="3" id="KW-1185">Reference proteome</keyword>
<reference evidence="2 3" key="1">
    <citation type="submission" date="2017-07" db="EMBL/GenBank/DDBJ databases">
        <title>An improved, manually edited Actinidia chinensis var. chinensis (kiwifruit) genome highlights the challenges associated with draft genomes and gene prediction in plants.</title>
        <authorList>
            <person name="Pilkington S."/>
            <person name="Crowhurst R."/>
            <person name="Hilario E."/>
            <person name="Nardozza S."/>
            <person name="Fraser L."/>
            <person name="Peng Y."/>
            <person name="Gunaseelan K."/>
            <person name="Simpson R."/>
            <person name="Tahir J."/>
            <person name="Deroles S."/>
            <person name="Templeton K."/>
            <person name="Luo Z."/>
            <person name="Davy M."/>
            <person name="Cheng C."/>
            <person name="Mcneilage M."/>
            <person name="Scaglione D."/>
            <person name="Liu Y."/>
            <person name="Zhang Q."/>
            <person name="Datson P."/>
            <person name="De Silva N."/>
            <person name="Gardiner S."/>
            <person name="Bassett H."/>
            <person name="Chagne D."/>
            <person name="Mccallum J."/>
            <person name="Dzierzon H."/>
            <person name="Deng C."/>
            <person name="Wang Y.-Y."/>
            <person name="Barron N."/>
            <person name="Manako K."/>
            <person name="Bowen J."/>
            <person name="Foster T."/>
            <person name="Erridge Z."/>
            <person name="Tiffin H."/>
            <person name="Waite C."/>
            <person name="Davies K."/>
            <person name="Grierson E."/>
            <person name="Laing W."/>
            <person name="Kirk R."/>
            <person name="Chen X."/>
            <person name="Wood M."/>
            <person name="Montefiori M."/>
            <person name="Brummell D."/>
            <person name="Schwinn K."/>
            <person name="Catanach A."/>
            <person name="Fullerton C."/>
            <person name="Li D."/>
            <person name="Meiyalaghan S."/>
            <person name="Nieuwenhuizen N."/>
            <person name="Read N."/>
            <person name="Prakash R."/>
            <person name="Hunter D."/>
            <person name="Zhang H."/>
            <person name="Mckenzie M."/>
            <person name="Knabel M."/>
            <person name="Harris A."/>
            <person name="Allan A."/>
            <person name="Chen A."/>
            <person name="Janssen B."/>
            <person name="Plunkett B."/>
            <person name="Dwamena C."/>
            <person name="Voogd C."/>
            <person name="Leif D."/>
            <person name="Lafferty D."/>
            <person name="Souleyre E."/>
            <person name="Varkonyi-Gasic E."/>
            <person name="Gambi F."/>
            <person name="Hanley J."/>
            <person name="Yao J.-L."/>
            <person name="Cheung J."/>
            <person name="David K."/>
            <person name="Warren B."/>
            <person name="Marsh K."/>
            <person name="Snowden K."/>
            <person name="Lin-Wang K."/>
            <person name="Brian L."/>
            <person name="Martinez-Sanchez M."/>
            <person name="Wang M."/>
            <person name="Ileperuma N."/>
            <person name="Macnee N."/>
            <person name="Campin R."/>
            <person name="Mcatee P."/>
            <person name="Drummond R."/>
            <person name="Espley R."/>
            <person name="Ireland H."/>
            <person name="Wu R."/>
            <person name="Atkinson R."/>
            <person name="Karunairetnam S."/>
            <person name="Bulley S."/>
            <person name="Chunkath S."/>
            <person name="Hanley Z."/>
            <person name="Storey R."/>
            <person name="Thrimawithana A."/>
            <person name="Thomson S."/>
            <person name="David C."/>
            <person name="Testolin R."/>
        </authorList>
    </citation>
    <scope>NUCLEOTIDE SEQUENCE [LARGE SCALE GENOMIC DNA]</scope>
    <source>
        <strain evidence="3">cv. Red5</strain>
        <tissue evidence="2">Young leaf</tissue>
    </source>
</reference>
<dbReference type="STRING" id="1590841.A0A2R6S1L0"/>
<accession>A0A2R6S1L0</accession>
<dbReference type="OMA" id="VAAIWAK"/>
<evidence type="ECO:0000259" key="1">
    <source>
        <dbReference type="Pfam" id="PF13966"/>
    </source>
</evidence>
<comment type="caution">
    <text evidence="2">The sequence shown here is derived from an EMBL/GenBank/DDBJ whole genome shotgun (WGS) entry which is preliminary data.</text>
</comment>
<keyword evidence="2" id="KW-0548">Nucleotidyltransferase</keyword>